<gene>
    <name evidence="2" type="ORF">HUW48_15545</name>
</gene>
<evidence type="ECO:0000313" key="2">
    <source>
        <dbReference type="EMBL" id="QMU29361.1"/>
    </source>
</evidence>
<feature type="chain" id="PRO_5029545542" evidence="1">
    <location>
        <begin position="22"/>
        <end position="396"/>
    </location>
</feature>
<evidence type="ECO:0000256" key="1">
    <source>
        <dbReference type="SAM" id="SignalP"/>
    </source>
</evidence>
<accession>A0A7L7L961</accession>
<protein>
    <submittedName>
        <fullName evidence="2">Porin</fullName>
    </submittedName>
</protein>
<proteinExistence type="predicted"/>
<dbReference type="KEGG" id="add:HUW48_15545"/>
<dbReference type="AlphaFoldDB" id="A0A7L7L961"/>
<dbReference type="RefSeq" id="WP_182411820.1">
    <property type="nucleotide sequence ID" value="NZ_CP055153.1"/>
</dbReference>
<keyword evidence="1" id="KW-0732">Signal</keyword>
<dbReference type="InterPro" id="IPR023614">
    <property type="entry name" value="Porin_dom_sf"/>
</dbReference>
<dbReference type="Pfam" id="PF07642">
    <property type="entry name" value="BBP2"/>
    <property type="match status" value="1"/>
</dbReference>
<name>A0A7L7L961_9BACT</name>
<evidence type="ECO:0000313" key="3">
    <source>
        <dbReference type="Proteomes" id="UP000514509"/>
    </source>
</evidence>
<keyword evidence="3" id="KW-1185">Reference proteome</keyword>
<dbReference type="SUPFAM" id="SSF56935">
    <property type="entry name" value="Porins"/>
    <property type="match status" value="1"/>
</dbReference>
<sequence length="396" mass="43288">MKRRALLFLATLLMGAFAANAQSDSTAAAAATPATPSEEGSLTISGYVDAYYLYNTNKPESGLNQGRIFDLLHNNFSLGLVQTALTYTKGKLKVVADLTYGPNADLGNFSNYRTLNANKDDITSTSFAIKQAYGTYNFTDKLALTVGQYGTHIGYELIDAPLNFNYSLSYLFGNGPFYHTGAKLDYAASDKLGLMFGVVNGWDALQDFNNRKTLTAQVHLMPVEDFHLYANWIGGDEYNGNSAFGTEKGSYTSLFDLTTAFQASDAFKIGLNAAYGSFSTGSATEVPGTRWMEDANWWGAALYINYAITDKFGLGLRAERFDDKHGVRYFDKIQATEFTLTGDIKLADGKFNLKPEVRFDSTKDPFFASGASSLKKHQATIGAAVVYSFDGRFGGR</sequence>
<organism evidence="2 3">
    <name type="scientific">Adhaeribacter radiodurans</name>
    <dbReference type="NCBI Taxonomy" id="2745197"/>
    <lineage>
        <taxon>Bacteria</taxon>
        <taxon>Pseudomonadati</taxon>
        <taxon>Bacteroidota</taxon>
        <taxon>Cytophagia</taxon>
        <taxon>Cytophagales</taxon>
        <taxon>Hymenobacteraceae</taxon>
        <taxon>Adhaeribacter</taxon>
    </lineage>
</organism>
<dbReference type="Gene3D" id="2.40.160.10">
    <property type="entry name" value="Porin"/>
    <property type="match status" value="1"/>
</dbReference>
<feature type="signal peptide" evidence="1">
    <location>
        <begin position="1"/>
        <end position="21"/>
    </location>
</feature>
<dbReference type="EMBL" id="CP055153">
    <property type="protein sequence ID" value="QMU29361.1"/>
    <property type="molecule type" value="Genomic_DNA"/>
</dbReference>
<dbReference type="InterPro" id="IPR011486">
    <property type="entry name" value="BBP2"/>
</dbReference>
<reference evidence="2 3" key="1">
    <citation type="submission" date="2020-08" db="EMBL/GenBank/DDBJ databases">
        <title>Adhaeribacter dokdonensis sp. nov., isolated from the rhizosphere of Elymus tsukushiensis, a plant native to the Dokdo Islands, Republic of Korea.</title>
        <authorList>
            <person name="Ghim S.Y."/>
        </authorList>
    </citation>
    <scope>NUCLEOTIDE SEQUENCE [LARGE SCALE GENOMIC DNA]</scope>
    <source>
        <strain evidence="2 3">KUDC8001</strain>
    </source>
</reference>
<dbReference type="Proteomes" id="UP000514509">
    <property type="component" value="Chromosome"/>
</dbReference>